<keyword evidence="5" id="KW-1185">Reference proteome</keyword>
<comment type="caution">
    <text evidence="4">The sequence shown here is derived from an EMBL/GenBank/DDBJ whole genome shotgun (WGS) entry which is preliminary data.</text>
</comment>
<dbReference type="GO" id="GO:0005975">
    <property type="term" value="P:carbohydrate metabolic process"/>
    <property type="evidence" value="ECO:0007669"/>
    <property type="project" value="UniProtKB-ARBA"/>
</dbReference>
<dbReference type="Gene3D" id="3.30.379.10">
    <property type="entry name" value="Chitobiase/beta-hexosaminidase domain 2-like"/>
    <property type="match status" value="1"/>
</dbReference>
<evidence type="ECO:0000256" key="1">
    <source>
        <dbReference type="ARBA" id="ARBA00022801"/>
    </source>
</evidence>
<dbReference type="RefSeq" id="WP_008565319.1">
    <property type="nucleotide sequence ID" value="NZ_JH594503.1"/>
</dbReference>
<dbReference type="InterPro" id="IPR015882">
    <property type="entry name" value="HEX_bac_N"/>
</dbReference>
<evidence type="ECO:0000313" key="4">
    <source>
        <dbReference type="EMBL" id="EHO70744.1"/>
    </source>
</evidence>
<dbReference type="STRING" id="999422.HMPREF9944_01363"/>
<protein>
    <recommendedName>
        <fullName evidence="3">Beta-hexosaminidase bacterial type N-terminal domain-containing protein</fullName>
    </recommendedName>
</protein>
<dbReference type="InterPro" id="IPR029018">
    <property type="entry name" value="Hex-like_dom2"/>
</dbReference>
<dbReference type="Proteomes" id="UP000003167">
    <property type="component" value="Unassembled WGS sequence"/>
</dbReference>
<proteinExistence type="predicted"/>
<evidence type="ECO:0000256" key="2">
    <source>
        <dbReference type="ARBA" id="ARBA00023295"/>
    </source>
</evidence>
<keyword evidence="2" id="KW-0326">Glycosidase</keyword>
<dbReference type="PATRIC" id="fig|999422.3.peg.1412"/>
<dbReference type="AlphaFoldDB" id="H1HMA9"/>
<keyword evidence="1" id="KW-0378">Hydrolase</keyword>
<evidence type="ECO:0000259" key="3">
    <source>
        <dbReference type="Pfam" id="PF02838"/>
    </source>
</evidence>
<dbReference type="EMBL" id="AGEK01000025">
    <property type="protein sequence ID" value="EHO70744.1"/>
    <property type="molecule type" value="Genomic_DNA"/>
</dbReference>
<accession>H1HMA9</accession>
<feature type="domain" description="Beta-hexosaminidase bacterial type N-terminal" evidence="3">
    <location>
        <begin position="24"/>
        <end position="149"/>
    </location>
</feature>
<gene>
    <name evidence="4" type="ORF">HMPREF9944_01363</name>
</gene>
<name>H1HMA9_9BACT</name>
<organism evidence="4 5">
    <name type="scientific">Segatella maculosa OT 289</name>
    <dbReference type="NCBI Taxonomy" id="999422"/>
    <lineage>
        <taxon>Bacteria</taxon>
        <taxon>Pseudomonadati</taxon>
        <taxon>Bacteroidota</taxon>
        <taxon>Bacteroidia</taxon>
        <taxon>Bacteroidales</taxon>
        <taxon>Prevotellaceae</taxon>
        <taxon>Segatella</taxon>
    </lineage>
</organism>
<sequence>MKSLVKAGITILLTACFSMGTRAQNIIPEPQSIVKGKGTLALSQLEGIMSNLNKKEIALLKDHIPQSISQELNAKKKRSVHKDSGCFLQLICTGTAQQAQIAADSVHLQGYDLSISDHGIRIEALTPMGLFHALQTLQQLEVNGTLPYMHVKAQLHGPDNWLFTDEIVVN</sequence>
<dbReference type="HOGENOM" id="CLU_1569278_0_0_10"/>
<dbReference type="Pfam" id="PF02838">
    <property type="entry name" value="Glyco_hydro_20b"/>
    <property type="match status" value="1"/>
</dbReference>
<dbReference type="SUPFAM" id="SSF55545">
    <property type="entry name" value="beta-N-acetylhexosaminidase-like domain"/>
    <property type="match status" value="1"/>
</dbReference>
<evidence type="ECO:0000313" key="5">
    <source>
        <dbReference type="Proteomes" id="UP000003167"/>
    </source>
</evidence>
<reference evidence="4 5" key="1">
    <citation type="submission" date="2011-12" db="EMBL/GenBank/DDBJ databases">
        <title>The Genome Sequence of Prevotella maculosa OT 289.</title>
        <authorList>
            <consortium name="The Broad Institute Genome Sequencing Platform"/>
            <person name="Earl A."/>
            <person name="Ward D."/>
            <person name="Feldgarden M."/>
            <person name="Gevers D."/>
            <person name="Izard J."/>
            <person name="Blanton J.M."/>
            <person name="Mathney J."/>
            <person name="Tanner A.C."/>
            <person name="Dewhirst F.E."/>
            <person name="Young S.K."/>
            <person name="Zeng Q."/>
            <person name="Gargeya S."/>
            <person name="Fitzgerald M."/>
            <person name="Haas B."/>
            <person name="Abouelleil A."/>
            <person name="Alvarado L."/>
            <person name="Arachchi H.M."/>
            <person name="Berlin A."/>
            <person name="Chapman S.B."/>
            <person name="Gearin G."/>
            <person name="Goldberg J."/>
            <person name="Griggs A."/>
            <person name="Gujja S."/>
            <person name="Hansen M."/>
            <person name="Heiman D."/>
            <person name="Howarth C."/>
            <person name="Larimer J."/>
            <person name="Lui A."/>
            <person name="MacDonald P.J.P."/>
            <person name="McCowen C."/>
            <person name="Montmayeur A."/>
            <person name="Murphy C."/>
            <person name="Neiman D."/>
            <person name="Pearson M."/>
            <person name="Priest M."/>
            <person name="Roberts A."/>
            <person name="Saif S."/>
            <person name="Shea T."/>
            <person name="Sisk P."/>
            <person name="Stolte C."/>
            <person name="Sykes S."/>
            <person name="Wortman J."/>
            <person name="Nusbaum C."/>
            <person name="Birren B."/>
        </authorList>
    </citation>
    <scope>NUCLEOTIDE SEQUENCE [LARGE SCALE GENOMIC DNA]</scope>
    <source>
        <strain evidence="4 5">OT 289</strain>
    </source>
</reference>
<dbReference type="GO" id="GO:0016798">
    <property type="term" value="F:hydrolase activity, acting on glycosyl bonds"/>
    <property type="evidence" value="ECO:0007669"/>
    <property type="project" value="UniProtKB-KW"/>
</dbReference>